<evidence type="ECO:0000313" key="3">
    <source>
        <dbReference type="Proteomes" id="UP001251528"/>
    </source>
</evidence>
<feature type="compositionally biased region" description="Pro residues" evidence="1">
    <location>
        <begin position="1"/>
        <end position="11"/>
    </location>
</feature>
<feature type="region of interest" description="Disordered" evidence="1">
    <location>
        <begin position="1"/>
        <end position="40"/>
    </location>
</feature>
<organism evidence="2 3">
    <name type="scientific">Conoideocrella luteorostrata</name>
    <dbReference type="NCBI Taxonomy" id="1105319"/>
    <lineage>
        <taxon>Eukaryota</taxon>
        <taxon>Fungi</taxon>
        <taxon>Dikarya</taxon>
        <taxon>Ascomycota</taxon>
        <taxon>Pezizomycotina</taxon>
        <taxon>Sordariomycetes</taxon>
        <taxon>Hypocreomycetidae</taxon>
        <taxon>Hypocreales</taxon>
        <taxon>Clavicipitaceae</taxon>
        <taxon>Conoideocrella</taxon>
    </lineage>
</organism>
<gene>
    <name evidence="2" type="ORF">QQS21_001584</name>
</gene>
<sequence length="206" mass="22963">MLPSPEAPPKPSLQKRKESTEAKPPAKRPRPQPASKPTLIGPHEDVISQLQPKYNILPASIISSTQIRKRIAQVVSHLDKQSPLPGVALLHARTGDVCKMITVVEQCKRLLKEQGKCWFQYNQMFETPGKEKEKDVVEETVLKGGGEGEESSDDEFEVMASRFEKAVMPPALRRSVKSMRIFLSVTSMGELRNKEGVTVQMSDESV</sequence>
<evidence type="ECO:0000313" key="2">
    <source>
        <dbReference type="EMBL" id="KAK2612320.1"/>
    </source>
</evidence>
<keyword evidence="3" id="KW-1185">Reference proteome</keyword>
<evidence type="ECO:0000256" key="1">
    <source>
        <dbReference type="SAM" id="MobiDB-lite"/>
    </source>
</evidence>
<dbReference type="Proteomes" id="UP001251528">
    <property type="component" value="Unassembled WGS sequence"/>
</dbReference>
<dbReference type="AlphaFoldDB" id="A0AAJ0CZG5"/>
<name>A0AAJ0CZG5_9HYPO</name>
<dbReference type="EMBL" id="JASWJB010000017">
    <property type="protein sequence ID" value="KAK2612320.1"/>
    <property type="molecule type" value="Genomic_DNA"/>
</dbReference>
<protein>
    <recommendedName>
        <fullName evidence="4">DNA/RNA-binding protein Alba-like domain-containing protein</fullName>
    </recommendedName>
</protein>
<evidence type="ECO:0008006" key="4">
    <source>
        <dbReference type="Google" id="ProtNLM"/>
    </source>
</evidence>
<accession>A0AAJ0CZG5</accession>
<comment type="caution">
    <text evidence="2">The sequence shown here is derived from an EMBL/GenBank/DDBJ whole genome shotgun (WGS) entry which is preliminary data.</text>
</comment>
<proteinExistence type="predicted"/>
<reference evidence="2" key="1">
    <citation type="submission" date="2023-06" db="EMBL/GenBank/DDBJ databases">
        <title>Conoideocrella luteorostrata (Hypocreales: Clavicipitaceae), a potential biocontrol fungus for elongate hemlock scale in United States Christmas tree production areas.</title>
        <authorList>
            <person name="Barrett H."/>
            <person name="Lovett B."/>
            <person name="Macias A.M."/>
            <person name="Stajich J.E."/>
            <person name="Kasson M.T."/>
        </authorList>
    </citation>
    <scope>NUCLEOTIDE SEQUENCE</scope>
    <source>
        <strain evidence="2">ARSEF 14590</strain>
    </source>
</reference>